<gene>
    <name evidence="3" type="primary">K02A2.6_77</name>
    <name evidence="3" type="ORF">CM83_102365</name>
</gene>
<dbReference type="EC" id="2.7.7.49" evidence="1"/>
<dbReference type="InterPro" id="IPR041588">
    <property type="entry name" value="Integrase_H2C2"/>
</dbReference>
<name>A0A0A9Y0A3_LYGHE</name>
<dbReference type="GO" id="GO:0003964">
    <property type="term" value="F:RNA-directed DNA polymerase activity"/>
    <property type="evidence" value="ECO:0007669"/>
    <property type="project" value="UniProtKB-EC"/>
</dbReference>
<dbReference type="FunFam" id="1.10.340.70:FF:000003">
    <property type="entry name" value="Protein CBG25708"/>
    <property type="match status" value="1"/>
</dbReference>
<evidence type="ECO:0000313" key="3">
    <source>
        <dbReference type="EMBL" id="JAG22965.1"/>
    </source>
</evidence>
<dbReference type="InterPro" id="IPR001584">
    <property type="entry name" value="Integrase_cat-core"/>
</dbReference>
<dbReference type="Pfam" id="PF00665">
    <property type="entry name" value="rve"/>
    <property type="match status" value="1"/>
</dbReference>
<dbReference type="GO" id="GO:0015074">
    <property type="term" value="P:DNA integration"/>
    <property type="evidence" value="ECO:0007669"/>
    <property type="project" value="InterPro"/>
</dbReference>
<dbReference type="InterPro" id="IPR050951">
    <property type="entry name" value="Retrovirus_Pol_polyprotein"/>
</dbReference>
<dbReference type="GO" id="GO:0003676">
    <property type="term" value="F:nucleic acid binding"/>
    <property type="evidence" value="ECO:0007669"/>
    <property type="project" value="InterPro"/>
</dbReference>
<evidence type="ECO:0000259" key="2">
    <source>
        <dbReference type="PROSITE" id="PS50994"/>
    </source>
</evidence>
<dbReference type="FunFam" id="3.30.420.10:FF:000063">
    <property type="entry name" value="Retrovirus-related Pol polyprotein from transposon 297-like Protein"/>
    <property type="match status" value="1"/>
</dbReference>
<proteinExistence type="predicted"/>
<reference evidence="3" key="2">
    <citation type="submission" date="2014-07" db="EMBL/GenBank/DDBJ databases">
        <authorList>
            <person name="Hull J."/>
        </authorList>
    </citation>
    <scope>NUCLEOTIDE SEQUENCE</scope>
</reference>
<dbReference type="Pfam" id="PF17921">
    <property type="entry name" value="Integrase_H2C2"/>
    <property type="match status" value="1"/>
</dbReference>
<dbReference type="PANTHER" id="PTHR37984">
    <property type="entry name" value="PROTEIN CBG26694"/>
    <property type="match status" value="1"/>
</dbReference>
<dbReference type="PROSITE" id="PS50994">
    <property type="entry name" value="INTEGRASE"/>
    <property type="match status" value="1"/>
</dbReference>
<dbReference type="EMBL" id="GBHO01020639">
    <property type="protein sequence ID" value="JAG22965.1"/>
    <property type="molecule type" value="Transcribed_RNA"/>
</dbReference>
<protein>
    <recommendedName>
        <fullName evidence="1">RNA-directed DNA polymerase</fullName>
        <ecNumber evidence="1">2.7.7.49</ecNumber>
    </recommendedName>
</protein>
<dbReference type="Gene3D" id="3.30.420.10">
    <property type="entry name" value="Ribonuclease H-like superfamily/Ribonuclease H"/>
    <property type="match status" value="1"/>
</dbReference>
<dbReference type="PANTHER" id="PTHR37984:SF7">
    <property type="entry name" value="INTEGRASE CATALYTIC DOMAIN-CONTAINING PROTEIN"/>
    <property type="match status" value="1"/>
</dbReference>
<dbReference type="Gene3D" id="1.10.340.70">
    <property type="match status" value="1"/>
</dbReference>
<accession>A0A0A9Y0A3</accession>
<dbReference type="InterPro" id="IPR012337">
    <property type="entry name" value="RNaseH-like_sf"/>
</dbReference>
<dbReference type="InterPro" id="IPR036397">
    <property type="entry name" value="RNaseH_sf"/>
</dbReference>
<evidence type="ECO:0000256" key="1">
    <source>
        <dbReference type="ARBA" id="ARBA00012493"/>
    </source>
</evidence>
<feature type="non-terminal residue" evidence="3">
    <location>
        <position position="1"/>
    </location>
</feature>
<sequence length="318" mass="36760">LSRATVGPTPHDDDELKYIIHSMIRTIMSENRKQMFEIETKEDPILSQIIRFLNTKWPHKPSAELNKFFQIRDEIIYEDGILLFGDRIIVPSNLQKLILNSLHEGHMGISKTLARARKIFYWPNMSSAIENFIKSCIVCLQNRPKNPHEPMIPTEIPNLPWSKLAMDILEYQNKYYLVTIDYFSKWIELYKIKNKTITEVRKVCVLMFATHGYPTEIISDNNPFGSREFIEFLSENDIKLTTSSPHYPKGHALAESAVKICKTILRKAAMSGQDPYTLLFHYRNTEIPALGYSPSQLLFKGTPGQNYYQNCGPSSQHT</sequence>
<dbReference type="AlphaFoldDB" id="A0A0A9Y0A3"/>
<dbReference type="SUPFAM" id="SSF53098">
    <property type="entry name" value="Ribonuclease H-like"/>
    <property type="match status" value="1"/>
</dbReference>
<feature type="domain" description="Integrase catalytic" evidence="2">
    <location>
        <begin position="156"/>
        <end position="311"/>
    </location>
</feature>
<reference evidence="3" key="1">
    <citation type="journal article" date="2014" name="PLoS ONE">
        <title>Transcriptome-Based Identification of ABC Transporters in the Western Tarnished Plant Bug Lygus hesperus.</title>
        <authorList>
            <person name="Hull J.J."/>
            <person name="Chaney K."/>
            <person name="Geib S.M."/>
            <person name="Fabrick J.A."/>
            <person name="Brent C.S."/>
            <person name="Walsh D."/>
            <person name="Lavine L.C."/>
        </authorList>
    </citation>
    <scope>NUCLEOTIDE SEQUENCE</scope>
</reference>
<organism evidence="3">
    <name type="scientific">Lygus hesperus</name>
    <name type="common">Western plant bug</name>
    <dbReference type="NCBI Taxonomy" id="30085"/>
    <lineage>
        <taxon>Eukaryota</taxon>
        <taxon>Metazoa</taxon>
        <taxon>Ecdysozoa</taxon>
        <taxon>Arthropoda</taxon>
        <taxon>Hexapoda</taxon>
        <taxon>Insecta</taxon>
        <taxon>Pterygota</taxon>
        <taxon>Neoptera</taxon>
        <taxon>Paraneoptera</taxon>
        <taxon>Hemiptera</taxon>
        <taxon>Heteroptera</taxon>
        <taxon>Panheteroptera</taxon>
        <taxon>Cimicomorpha</taxon>
        <taxon>Miridae</taxon>
        <taxon>Mirini</taxon>
        <taxon>Lygus</taxon>
    </lineage>
</organism>